<dbReference type="AlphaFoldDB" id="A0AAV8YE65"/>
<comment type="caution">
    <text evidence="8">The sequence shown here is derived from an EMBL/GenBank/DDBJ whole genome shotgun (WGS) entry which is preliminary data.</text>
</comment>
<evidence type="ECO:0000256" key="1">
    <source>
        <dbReference type="ARBA" id="ARBA00000221"/>
    </source>
</evidence>
<gene>
    <name evidence="8" type="ORF">NQ318_017915</name>
</gene>
<dbReference type="SUPFAM" id="SSF53474">
    <property type="entry name" value="alpha/beta-Hydrolases"/>
    <property type="match status" value="1"/>
</dbReference>
<evidence type="ECO:0000313" key="9">
    <source>
        <dbReference type="Proteomes" id="UP001162162"/>
    </source>
</evidence>
<protein>
    <recommendedName>
        <fullName evidence="6">Epoxide hydrolase</fullName>
        <ecNumber evidence="6">3.3.2.9</ecNumber>
    </recommendedName>
</protein>
<comment type="catalytic activity">
    <reaction evidence="1 6">
        <text>1-(4-methoxyphenyl)-N-methyl-N-[(3-methyloxetan-3-yl)methyl]methanamine + H2O = 2-{[(4-methoxybenzyl)(methyl)amino]methyl}-2-methylpropane-1,3-diol</text>
        <dbReference type="Rhea" id="RHEA:55764"/>
        <dbReference type="ChEBI" id="CHEBI:15377"/>
        <dbReference type="ChEBI" id="CHEBI:139161"/>
        <dbReference type="ChEBI" id="CHEBI:139164"/>
        <dbReference type="EC" id="3.3.2.9"/>
    </reaction>
</comment>
<keyword evidence="9" id="KW-1185">Reference proteome</keyword>
<evidence type="ECO:0000256" key="5">
    <source>
        <dbReference type="ARBA" id="ARBA00022801"/>
    </source>
</evidence>
<evidence type="ECO:0000259" key="7">
    <source>
        <dbReference type="Pfam" id="PF06441"/>
    </source>
</evidence>
<dbReference type="Gene3D" id="3.40.50.1820">
    <property type="entry name" value="alpha/beta hydrolase"/>
    <property type="match status" value="1"/>
</dbReference>
<comment type="similarity">
    <text evidence="3 6">Belongs to the peptidase S33 family.</text>
</comment>
<dbReference type="InterPro" id="IPR010497">
    <property type="entry name" value="Epoxide_hydro_N"/>
</dbReference>
<dbReference type="Pfam" id="PF06441">
    <property type="entry name" value="EHN"/>
    <property type="match status" value="1"/>
</dbReference>
<keyword evidence="5 6" id="KW-0378">Hydrolase</keyword>
<dbReference type="PIRSF" id="PIRSF001112">
    <property type="entry name" value="Epoxide_hydrolase"/>
    <property type="match status" value="1"/>
</dbReference>
<comment type="function">
    <text evidence="6">Catalyzes juvenile hormone hydrolysis.</text>
</comment>
<dbReference type="EMBL" id="JAPWTK010000131">
    <property type="protein sequence ID" value="KAJ8948746.1"/>
    <property type="molecule type" value="Genomic_DNA"/>
</dbReference>
<dbReference type="EC" id="3.3.2.9" evidence="6"/>
<name>A0AAV8YE65_9CUCU</name>
<dbReference type="GO" id="GO:0005789">
    <property type="term" value="C:endoplasmic reticulum membrane"/>
    <property type="evidence" value="ECO:0007669"/>
    <property type="project" value="UniProtKB-SubCell"/>
</dbReference>
<dbReference type="GO" id="GO:0033961">
    <property type="term" value="F:cis-stilbene-oxide hydrolase activity"/>
    <property type="evidence" value="ECO:0007669"/>
    <property type="project" value="UniProtKB-UniRule"/>
</dbReference>
<keyword evidence="6" id="KW-0472">Membrane</keyword>
<evidence type="ECO:0000256" key="6">
    <source>
        <dbReference type="PIRNR" id="PIRNR001112"/>
    </source>
</evidence>
<dbReference type="PRINTS" id="PR00412">
    <property type="entry name" value="EPOXHYDRLASE"/>
</dbReference>
<dbReference type="Proteomes" id="UP001162162">
    <property type="component" value="Unassembled WGS sequence"/>
</dbReference>
<evidence type="ECO:0000256" key="3">
    <source>
        <dbReference type="ARBA" id="ARBA00010088"/>
    </source>
</evidence>
<dbReference type="PANTHER" id="PTHR21661">
    <property type="entry name" value="EPOXIDE HYDROLASE 1-RELATED"/>
    <property type="match status" value="1"/>
</dbReference>
<reference evidence="8" key="1">
    <citation type="journal article" date="2023" name="Insect Mol. Biol.">
        <title>Genome sequencing provides insights into the evolution of gene families encoding plant cell wall-degrading enzymes in longhorned beetles.</title>
        <authorList>
            <person name="Shin N.R."/>
            <person name="Okamura Y."/>
            <person name="Kirsch R."/>
            <person name="Pauchet Y."/>
        </authorList>
    </citation>
    <scope>NUCLEOTIDE SEQUENCE</scope>
    <source>
        <strain evidence="8">AMC_N1</strain>
    </source>
</reference>
<comment type="subcellular location">
    <subcellularLocation>
        <location evidence="6">Endoplasmic reticulum membrane</location>
    </subcellularLocation>
    <subcellularLocation>
        <location evidence="2">Microsome membrane</location>
        <topology evidence="2">Single-pass membrane protein</topology>
    </subcellularLocation>
</comment>
<dbReference type="InterPro" id="IPR029058">
    <property type="entry name" value="AB_hydrolase_fold"/>
</dbReference>
<accession>A0AAV8YE65</accession>
<dbReference type="GO" id="GO:0097176">
    <property type="term" value="P:epoxide metabolic process"/>
    <property type="evidence" value="ECO:0007669"/>
    <property type="project" value="TreeGrafter"/>
</dbReference>
<feature type="domain" description="Epoxide hydrolase N-terminal" evidence="7">
    <location>
        <begin position="16"/>
        <end position="125"/>
    </location>
</feature>
<evidence type="ECO:0000256" key="4">
    <source>
        <dbReference type="ARBA" id="ARBA00022797"/>
    </source>
</evidence>
<organism evidence="8 9">
    <name type="scientific">Aromia moschata</name>
    <dbReference type="NCBI Taxonomy" id="1265417"/>
    <lineage>
        <taxon>Eukaryota</taxon>
        <taxon>Metazoa</taxon>
        <taxon>Ecdysozoa</taxon>
        <taxon>Arthropoda</taxon>
        <taxon>Hexapoda</taxon>
        <taxon>Insecta</taxon>
        <taxon>Pterygota</taxon>
        <taxon>Neoptera</taxon>
        <taxon>Endopterygota</taxon>
        <taxon>Coleoptera</taxon>
        <taxon>Polyphaga</taxon>
        <taxon>Cucujiformia</taxon>
        <taxon>Chrysomeloidea</taxon>
        <taxon>Cerambycidae</taxon>
        <taxon>Cerambycinae</taxon>
        <taxon>Callichromatini</taxon>
        <taxon>Aromia</taxon>
    </lineage>
</organism>
<evidence type="ECO:0000256" key="2">
    <source>
        <dbReference type="ARBA" id="ARBA00004111"/>
    </source>
</evidence>
<keyword evidence="6" id="KW-0256">Endoplasmic reticulum</keyword>
<dbReference type="InterPro" id="IPR000639">
    <property type="entry name" value="Epox_hydrolase-like"/>
</dbReference>
<sequence length="345" mass="40132">MIDFVWWGSIAEDTSIKPFKINVSQEIIDDLNQRLQKALPLPEWPPRDSRVYGWNTEDLKGILEFWREEYRWREREEFLNKYPQFTVSVEGLHIHYLHVKPNNTERLKVVPLLMLHGWPGSVREFYEIIPFLTRSHQKGTNFVFEVIAPSLPGFGFSNATTRGGLGAVRMAILLKNFMLRVGFSKFYVQGGDWGGIIAQHMAALFAEHIKGIHSNFCFVYTRISHVERLITIYSPSIFLPYLTTETERKQYPLQKNFYRLLREFGTVIMQSQTPDTLGLAFQHNPVGLLAFILEKFAAWTEPQWKFLKDGGLRNRFDITNLLDNVMIYWVTGSMTTSMRLVQGDA</sequence>
<evidence type="ECO:0000313" key="8">
    <source>
        <dbReference type="EMBL" id="KAJ8948746.1"/>
    </source>
</evidence>
<dbReference type="InterPro" id="IPR016292">
    <property type="entry name" value="Epoxide_hydrolase"/>
</dbReference>
<comment type="catalytic activity">
    <reaction evidence="6">
        <text>cis-stilbene oxide + H2O = (1R,2R)-hydrobenzoin</text>
        <dbReference type="Rhea" id="RHEA:23900"/>
        <dbReference type="ChEBI" id="CHEBI:15377"/>
        <dbReference type="ChEBI" id="CHEBI:50004"/>
        <dbReference type="ChEBI" id="CHEBI:50014"/>
        <dbReference type="EC" id="3.3.2.9"/>
    </reaction>
</comment>
<keyword evidence="4 6" id="KW-0058">Aromatic hydrocarbons catabolism</keyword>
<proteinExistence type="inferred from homology"/>
<dbReference type="PANTHER" id="PTHR21661:SF35">
    <property type="entry name" value="EPOXIDE HYDROLASE"/>
    <property type="match status" value="1"/>
</dbReference>